<dbReference type="Gene3D" id="3.90.180.10">
    <property type="entry name" value="Medium-chain alcohol dehydrogenases, catalytic domain"/>
    <property type="match status" value="1"/>
</dbReference>
<dbReference type="Pfam" id="PF22621">
    <property type="entry name" value="CurL-like_PKS_C"/>
    <property type="match status" value="1"/>
</dbReference>
<dbReference type="Pfam" id="PF08659">
    <property type="entry name" value="KR"/>
    <property type="match status" value="1"/>
</dbReference>
<evidence type="ECO:0000256" key="8">
    <source>
        <dbReference type="SAM" id="MobiDB-lite"/>
    </source>
</evidence>
<gene>
    <name evidence="12" type="ORF">BECKDK2373B_GA0170837_10752</name>
</gene>
<comment type="similarity">
    <text evidence="1">Belongs to the short-chain dehydrogenases/reductases (SDR) family.</text>
</comment>
<dbReference type="SMART" id="SM00826">
    <property type="entry name" value="PKS_DH"/>
    <property type="match status" value="1"/>
</dbReference>
<dbReference type="Gene3D" id="1.10.1200.10">
    <property type="entry name" value="ACP-like"/>
    <property type="match status" value="1"/>
</dbReference>
<dbReference type="InterPro" id="IPR049552">
    <property type="entry name" value="PKS_DH_N"/>
</dbReference>
<dbReference type="PANTHER" id="PTHR43775">
    <property type="entry name" value="FATTY ACID SYNTHASE"/>
    <property type="match status" value="1"/>
</dbReference>
<dbReference type="InterPro" id="IPR013968">
    <property type="entry name" value="PKS_KR"/>
</dbReference>
<comment type="function">
    <text evidence="6">Involved in production of the polyketide antibiotic thailandamide.</text>
</comment>
<feature type="region of interest" description="N-terminal hotdog fold" evidence="7">
    <location>
        <begin position="943"/>
        <end position="1095"/>
    </location>
</feature>
<dbReference type="Pfam" id="PF13602">
    <property type="entry name" value="ADH_zinc_N_2"/>
    <property type="match status" value="1"/>
</dbReference>
<dbReference type="SUPFAM" id="SSF53901">
    <property type="entry name" value="Thiolase-like"/>
    <property type="match status" value="1"/>
</dbReference>
<evidence type="ECO:0000259" key="10">
    <source>
        <dbReference type="PROSITE" id="PS52004"/>
    </source>
</evidence>
<dbReference type="InterPro" id="IPR020843">
    <property type="entry name" value="ER"/>
</dbReference>
<dbReference type="SMART" id="SM00829">
    <property type="entry name" value="PKS_ER"/>
    <property type="match status" value="1"/>
</dbReference>
<dbReference type="PROSITE" id="PS50075">
    <property type="entry name" value="CARRIER"/>
    <property type="match status" value="1"/>
</dbReference>
<dbReference type="Gene3D" id="3.40.50.720">
    <property type="entry name" value="NAD(P)-binding Rossmann-like Domain"/>
    <property type="match status" value="3"/>
</dbReference>
<dbReference type="InterPro" id="IPR036291">
    <property type="entry name" value="NAD(P)-bd_dom_sf"/>
</dbReference>
<dbReference type="GO" id="GO:0004312">
    <property type="term" value="F:fatty acid synthase activity"/>
    <property type="evidence" value="ECO:0007669"/>
    <property type="project" value="TreeGrafter"/>
</dbReference>
<dbReference type="InterPro" id="IPR020807">
    <property type="entry name" value="PKS_DH"/>
</dbReference>
<dbReference type="CDD" id="cd08955">
    <property type="entry name" value="KR_2_FAS_SDR_x"/>
    <property type="match status" value="1"/>
</dbReference>
<dbReference type="PANTHER" id="PTHR43775:SF37">
    <property type="entry name" value="SI:DKEY-61P9.11"/>
    <property type="match status" value="1"/>
</dbReference>
<dbReference type="SUPFAM" id="SSF55048">
    <property type="entry name" value="Probable ACP-binding domain of malonyl-CoA ACP transacylase"/>
    <property type="match status" value="1"/>
</dbReference>
<dbReference type="InterPro" id="IPR011032">
    <property type="entry name" value="GroES-like_sf"/>
</dbReference>
<dbReference type="Pfam" id="PF14765">
    <property type="entry name" value="PS-DH"/>
    <property type="match status" value="1"/>
</dbReference>
<dbReference type="Pfam" id="PF02801">
    <property type="entry name" value="Ketoacyl-synt_C"/>
    <property type="match status" value="1"/>
</dbReference>
<dbReference type="FunFam" id="3.40.47.10:FF:000019">
    <property type="entry name" value="Polyketide synthase type I"/>
    <property type="match status" value="1"/>
</dbReference>
<dbReference type="InterPro" id="IPR014043">
    <property type="entry name" value="Acyl_transferase_dom"/>
</dbReference>
<dbReference type="InterPro" id="IPR049551">
    <property type="entry name" value="PKS_DH_C"/>
</dbReference>
<dbReference type="SUPFAM" id="SSF51735">
    <property type="entry name" value="NAD(P)-binding Rossmann-fold domains"/>
    <property type="match status" value="3"/>
</dbReference>
<dbReference type="InterPro" id="IPR020841">
    <property type="entry name" value="PKS_Beta-ketoAc_synthase_dom"/>
</dbReference>
<dbReference type="FunFam" id="3.40.50.720:FF:000209">
    <property type="entry name" value="Polyketide synthase Pks12"/>
    <property type="match status" value="1"/>
</dbReference>
<evidence type="ECO:0000259" key="9">
    <source>
        <dbReference type="PROSITE" id="PS50075"/>
    </source>
</evidence>
<dbReference type="InterPro" id="IPR013154">
    <property type="entry name" value="ADH-like_N"/>
</dbReference>
<evidence type="ECO:0000256" key="1">
    <source>
        <dbReference type="ARBA" id="ARBA00006484"/>
    </source>
</evidence>
<dbReference type="SUPFAM" id="SSF47336">
    <property type="entry name" value="ACP-like"/>
    <property type="match status" value="1"/>
</dbReference>
<dbReference type="GO" id="GO:0005886">
    <property type="term" value="C:plasma membrane"/>
    <property type="evidence" value="ECO:0007669"/>
    <property type="project" value="TreeGrafter"/>
</dbReference>
<organism evidence="12">
    <name type="scientific">Candidatus Kentrum sp. DK</name>
    <dbReference type="NCBI Taxonomy" id="2126562"/>
    <lineage>
        <taxon>Bacteria</taxon>
        <taxon>Pseudomonadati</taxon>
        <taxon>Pseudomonadota</taxon>
        <taxon>Gammaproteobacteria</taxon>
        <taxon>Candidatus Kentrum</taxon>
    </lineage>
</organism>
<dbReference type="SMART" id="SM00825">
    <property type="entry name" value="PKS_KS"/>
    <property type="match status" value="1"/>
</dbReference>
<feature type="active site" description="Proton acceptor; for dehydratase activity" evidence="7">
    <location>
        <position position="975"/>
    </location>
</feature>
<dbReference type="EMBL" id="CAADEX010000075">
    <property type="protein sequence ID" value="VFJ58586.1"/>
    <property type="molecule type" value="Genomic_DNA"/>
</dbReference>
<feature type="region of interest" description="Disordered" evidence="8">
    <location>
        <begin position="1327"/>
        <end position="1379"/>
    </location>
</feature>
<dbReference type="InterPro" id="IPR009081">
    <property type="entry name" value="PP-bd_ACP"/>
</dbReference>
<dbReference type="GO" id="GO:0016491">
    <property type="term" value="F:oxidoreductase activity"/>
    <property type="evidence" value="ECO:0007669"/>
    <property type="project" value="InterPro"/>
</dbReference>
<dbReference type="FunFam" id="3.40.366.10:FF:000002">
    <property type="entry name" value="Probable polyketide synthase 2"/>
    <property type="match status" value="1"/>
</dbReference>
<evidence type="ECO:0000313" key="12">
    <source>
        <dbReference type="EMBL" id="VFJ58586.1"/>
    </source>
</evidence>
<dbReference type="InterPro" id="IPR016035">
    <property type="entry name" value="Acyl_Trfase/lysoPLipase"/>
</dbReference>
<dbReference type="InterPro" id="IPR016039">
    <property type="entry name" value="Thiolase-like"/>
</dbReference>
<proteinExistence type="inferred from homology"/>
<evidence type="ECO:0000256" key="3">
    <source>
        <dbReference type="ARBA" id="ARBA00022553"/>
    </source>
</evidence>
<evidence type="ECO:0000256" key="6">
    <source>
        <dbReference type="ARBA" id="ARBA00054155"/>
    </source>
</evidence>
<dbReference type="InterPro" id="IPR042104">
    <property type="entry name" value="PKS_dehydratase_sf"/>
</dbReference>
<dbReference type="InterPro" id="IPR006162">
    <property type="entry name" value="Ppantetheine_attach_site"/>
</dbReference>
<reference evidence="12" key="1">
    <citation type="submission" date="2019-02" db="EMBL/GenBank/DDBJ databases">
        <authorList>
            <person name="Gruber-Vodicka R. H."/>
            <person name="Seah K. B. B."/>
        </authorList>
    </citation>
    <scope>NUCLEOTIDE SEQUENCE</scope>
    <source>
        <strain evidence="12">BECK_DK47</strain>
    </source>
</reference>
<keyword evidence="2" id="KW-0596">Phosphopantetheine</keyword>
<evidence type="ECO:0000256" key="7">
    <source>
        <dbReference type="PROSITE-ProRule" id="PRU01363"/>
    </source>
</evidence>
<dbReference type="SMART" id="SM00827">
    <property type="entry name" value="PKS_AT"/>
    <property type="match status" value="1"/>
</dbReference>
<name>A0A450SX09_9GAMM</name>
<evidence type="ECO:0000256" key="5">
    <source>
        <dbReference type="ARBA" id="ARBA00023268"/>
    </source>
</evidence>
<dbReference type="Pfam" id="PF00109">
    <property type="entry name" value="ketoacyl-synt"/>
    <property type="match status" value="1"/>
</dbReference>
<dbReference type="InterPro" id="IPR001227">
    <property type="entry name" value="Ac_transferase_dom_sf"/>
</dbReference>
<dbReference type="InterPro" id="IPR014031">
    <property type="entry name" value="Ketoacyl_synth_C"/>
</dbReference>
<dbReference type="CDD" id="cd05195">
    <property type="entry name" value="enoyl_red"/>
    <property type="match status" value="1"/>
</dbReference>
<dbReference type="InterPro" id="IPR036736">
    <property type="entry name" value="ACP-like_sf"/>
</dbReference>
<dbReference type="Pfam" id="PF08240">
    <property type="entry name" value="ADH_N"/>
    <property type="match status" value="1"/>
</dbReference>
<dbReference type="InterPro" id="IPR049900">
    <property type="entry name" value="PKS_mFAS_DH"/>
</dbReference>
<sequence>MTNDISGDLRDLSPLQLATIAVKQKQSELDAIKSARTEPIAIIGMGCRFPGAEGPDAYWHLLQGGIDAIAEVPRERWDIDAWFDPDPEAPGKIYTREGGFLSDIDQFDPGFFGISPREAVDMDPQQRLLLEVAWEALENAGRIPGELTNDAVGVFLGVSQMEYGTLMFSGRPEDISPYAGTGAGLGFVAGRLSYVLGLQGPAFALDTLCSSSLVALHQACQSLRSGECELALAGGVNLNLSPEVTVFLSRTQALSPDGRCKTFDAGADGFSRGEGCGIVVLKRLSEALADNDNVLAVIRGSAIVHDGASSGFTVPNGLSQEKTIGQALARARVAPAEVGYIEAHGTGTSLGDPIEVGALGAIFAENHSPDAPLVIGSVKTNFGHLEAAAGVAGLMKIVLSLQHEEIPPHLHFQEPNPHIDWDRLPFRVPVAGQPWPRGEARRIAGVSSFGMSGTNAHVVLEEAPVMERPADESVAPGAARPLHLLTLSAKSEPALRELSKSYAAWLEANPEVSLADVCFTAYTGRSHFEHRLAVVAESSEEARARLRADDYILGKSGGGELKTVFLFTGQGSEYPGMGRQLYETEPLFRETIDRCDAILGEYDVPLLELLYPDDGNAAPELSGDMTWLQPVLFSLEYALAMLWQSWGIKPDVVMGHSIGEYVAACVAGVFSLEDALKLVANRGRLMQSCEDGRMLAVSVSEERALEIIAPFEGDVSVATINAPESVVVSGKPVTIEAIMAALADEDAIDTKLLPIPRASHSPLMEPVLAEFEQIAASVTLLKPKIALCSNVTGDLVTEEVTDPAYWARHLREPVRFANSIQTLHGQGFDTFLEIGPKPALLGMAGQCLPAEADDTAVAWIPSLREGQEDGRQMLESLGRWHIRGGAIDWHAFDGVPGGSPDSSPNGKIPRGKVQLPTYPFQRQRYWIEKARLARRGGHDGAGHPLLGRRFQFAGRDDIGFEAEIDLSSLPWLTDHRVFDAAVLPGTGYLEMALAAGADMAGTSSRQGSRDPASRDGNIHIMNVAIEQALILPEEEAISTQLVLSPTEGAAGGQPPAGGALPPAGNKYRFQVFSRDGESNWTSHASGELAIGGRGVPPEGMDLAALQSQCSTEISAAEHYQFCRERGLNYGPGFQGVTRLFRGEGMVLGELALPESLTRELGDYRLHPALLDAAFQTTLWAVSDESNDTPGATYMPVGIKELQVYGPVPSRCWALARVVSVEQDTMTMDVSLWDETGAPIAGVTGLAARRVDPETIARHFRKKSDALYELAWREQAIEPAGEVSSTDETGGSWLILADRAGLGEELAGRLEAAGNTCILAYADAPASSRQGLPGPSARDGNQQDVEWAKPRSGVPITEEEMGTPPGSALARPTPEGGAFAHPTENAWLLDPTDPAAFGRLLADAFSPEGQPLVGMVYLWALDAPTTADLTDETLMAAQRLVCGGALHLVQAAIGQNQSAGLWLVTQSAVAVGEEGAEVAQAPLWGLGRTIAQEHPESHCALVDLDSAAGQEAGQNTSAEALLHEIQFETEEGQVAFRGGSRFVARLVPYGQGKARNRLRVPEGQPCQLRISRRGSLDNLELAPVNRRPPGADEVEVRVRASGLNFRDVLNALGMYPGDPGPIGGECAGEIMAVGENVEGLRTGDSVLAMAPGAFAEYVTTDAALVARKPEGMGFDEAAALPVVFLTAWHALRRLAGISAGDRVLIHAAAGGVGIAAIQIAQRAGAEIFATASPGKWEFLKSLGVKHIMNSRTTEFSEEILARTDGKGVDIVLNSLTSEGFIEKSFSALGTGGRFLEISKAGVWQPEAVARLRPDVSYFLIDLTEEAPTSIKAMFEELMPLFDAGALKPLPHRAFPLVDAIDAFRFMQQARHMGKIVLIPPADGGGETSAPIRDDLAYLITGGLGGLGLEVAKWMVGEGARHLALTGRGAPSEEARKVIAELEAAGAEVRVIPSDISDREQVARLLAEMDEAMPPLAGIIHAAGVLDDGVLREQTLDRLDKVMAPKVAGGWLLHTLTQEKNLDFFVCFASMAGLFGSPGQANYAAANTFLDALSYYRRASGLPGLSIDWGAWARVGLTAAEARRMENVAAMGFCSMEPEEGIALLATLMGGADMGGAERAQVAASPMNWPRFLKRFSTVPAFFAEMAQTAPSRAESIPIKQRLAQAAEEEYESILTEFVRERIAGVLGMNPSRLDVGQPLNEMGLDSLMVVELRNRIRMELNINVHLANLVEGSVSDLAGQIGMQLMAISPSSTDKRQMLARLESEELSDEQIKALFYEHFNEAEK</sequence>
<dbReference type="Gene3D" id="3.10.129.110">
    <property type="entry name" value="Polyketide synthase dehydratase"/>
    <property type="match status" value="1"/>
</dbReference>
<evidence type="ECO:0000256" key="4">
    <source>
        <dbReference type="ARBA" id="ARBA00022679"/>
    </source>
</evidence>
<dbReference type="PROSITE" id="PS52019">
    <property type="entry name" value="PKS_MFAS_DH"/>
    <property type="match status" value="1"/>
</dbReference>
<evidence type="ECO:0000256" key="2">
    <source>
        <dbReference type="ARBA" id="ARBA00022450"/>
    </source>
</evidence>
<dbReference type="Gene3D" id="3.40.47.10">
    <property type="match status" value="1"/>
</dbReference>
<dbReference type="Gene3D" id="3.30.70.3290">
    <property type="match status" value="1"/>
</dbReference>
<dbReference type="SMART" id="SM00823">
    <property type="entry name" value="PKS_PP"/>
    <property type="match status" value="1"/>
</dbReference>
<dbReference type="InterPro" id="IPR020806">
    <property type="entry name" value="PKS_PP-bd"/>
</dbReference>
<dbReference type="GO" id="GO:0031177">
    <property type="term" value="F:phosphopantetheine binding"/>
    <property type="evidence" value="ECO:0007669"/>
    <property type="project" value="InterPro"/>
</dbReference>
<dbReference type="Gene3D" id="3.30.70.250">
    <property type="entry name" value="Malonyl-CoA ACP transacylase, ACP-binding"/>
    <property type="match status" value="1"/>
</dbReference>
<feature type="region of interest" description="C-terminal hotdog fold" evidence="7">
    <location>
        <begin position="1110"/>
        <end position="1256"/>
    </location>
</feature>
<dbReference type="SUPFAM" id="SSF52151">
    <property type="entry name" value="FabD/lysophospholipase-like"/>
    <property type="match status" value="1"/>
</dbReference>
<keyword evidence="5" id="KW-0511">Multifunctional enzyme</keyword>
<feature type="domain" description="Carrier" evidence="9">
    <location>
        <begin position="2171"/>
        <end position="2247"/>
    </location>
</feature>
<dbReference type="InterPro" id="IPR050091">
    <property type="entry name" value="PKS_NRPS_Biosynth_Enz"/>
</dbReference>
<dbReference type="CDD" id="cd00833">
    <property type="entry name" value="PKS"/>
    <property type="match status" value="1"/>
</dbReference>
<dbReference type="Pfam" id="PF21089">
    <property type="entry name" value="PKS_DH_N"/>
    <property type="match status" value="1"/>
</dbReference>
<feature type="active site" description="Proton donor; for dehydratase activity" evidence="7">
    <location>
        <position position="1171"/>
    </location>
</feature>
<dbReference type="SUPFAM" id="SSF50129">
    <property type="entry name" value="GroES-like"/>
    <property type="match status" value="1"/>
</dbReference>
<dbReference type="InterPro" id="IPR057326">
    <property type="entry name" value="KR_dom"/>
</dbReference>
<dbReference type="PROSITE" id="PS52004">
    <property type="entry name" value="KS3_2"/>
    <property type="match status" value="1"/>
</dbReference>
<dbReference type="GO" id="GO:0071770">
    <property type="term" value="P:DIM/DIP cell wall layer assembly"/>
    <property type="evidence" value="ECO:0007669"/>
    <property type="project" value="TreeGrafter"/>
</dbReference>
<dbReference type="SMART" id="SM00822">
    <property type="entry name" value="PKS_KR"/>
    <property type="match status" value="1"/>
</dbReference>
<dbReference type="InterPro" id="IPR016036">
    <property type="entry name" value="Malonyl_transacylase_ACP-bd"/>
</dbReference>
<evidence type="ECO:0000259" key="11">
    <source>
        <dbReference type="PROSITE" id="PS52019"/>
    </source>
</evidence>
<dbReference type="GO" id="GO:0006633">
    <property type="term" value="P:fatty acid biosynthetic process"/>
    <property type="evidence" value="ECO:0007669"/>
    <property type="project" value="TreeGrafter"/>
</dbReference>
<keyword evidence="4 12" id="KW-0808">Transferase</keyword>
<accession>A0A450SX09</accession>
<feature type="domain" description="Ketosynthase family 3 (KS3)" evidence="10">
    <location>
        <begin position="37"/>
        <end position="462"/>
    </location>
</feature>
<protein>
    <submittedName>
        <fullName evidence="12">Acyl transferase domain-containing protein</fullName>
    </submittedName>
</protein>
<dbReference type="Pfam" id="PF00550">
    <property type="entry name" value="PP-binding"/>
    <property type="match status" value="1"/>
</dbReference>
<dbReference type="InterPro" id="IPR014030">
    <property type="entry name" value="Ketoacyl_synth_N"/>
</dbReference>
<dbReference type="Gene3D" id="3.40.366.10">
    <property type="entry name" value="Malonyl-Coenzyme A Acyl Carrier Protein, domain 2"/>
    <property type="match status" value="1"/>
</dbReference>
<keyword evidence="3" id="KW-0597">Phosphoprotein</keyword>
<feature type="domain" description="PKS/mFAS DH" evidence="11">
    <location>
        <begin position="943"/>
        <end position="1256"/>
    </location>
</feature>
<dbReference type="Pfam" id="PF00698">
    <property type="entry name" value="Acyl_transf_1"/>
    <property type="match status" value="1"/>
</dbReference>
<dbReference type="PROSITE" id="PS00012">
    <property type="entry name" value="PHOSPHOPANTETHEINE"/>
    <property type="match status" value="1"/>
</dbReference>
<dbReference type="GO" id="GO:0005737">
    <property type="term" value="C:cytoplasm"/>
    <property type="evidence" value="ECO:0007669"/>
    <property type="project" value="TreeGrafter"/>
</dbReference>